<keyword evidence="1" id="KW-0611">Plant defense</keyword>
<keyword evidence="4" id="KW-1185">Reference proteome</keyword>
<reference evidence="3 4" key="1">
    <citation type="submission" date="2023-01" db="EMBL/GenBank/DDBJ databases">
        <authorList>
            <person name="Kreplak J."/>
        </authorList>
    </citation>
    <scope>NUCLEOTIDE SEQUENCE [LARGE SCALE GENOMIC DNA]</scope>
</reference>
<proteinExistence type="predicted"/>
<gene>
    <name evidence="3" type="ORF">VFH_I186160</name>
</gene>
<dbReference type="Gene3D" id="3.80.10.10">
    <property type="entry name" value="Ribonuclease Inhibitor"/>
    <property type="match status" value="1"/>
</dbReference>
<evidence type="ECO:0000256" key="1">
    <source>
        <dbReference type="ARBA" id="ARBA00022821"/>
    </source>
</evidence>
<sequence>MGNCFIQWDVMGSKDQSNNASLEELRNLSHLTALDIMIQDASVLPRDLQVFEKLERYNIFVGDMWKWSLTWSGGAHKSSRVLKLEDSRGLSILSDRGFNLLNSAEDMCLAKIHCVRNVFYELNRKGFPQLKHLCIQDSTERKYIIDSSGYVHPDPASPNLETLALQNLINLEEICHGPVPIQSFTKLRSFEVKGCDK</sequence>
<organism evidence="3 4">
    <name type="scientific">Vicia faba</name>
    <name type="common">Broad bean</name>
    <name type="synonym">Faba vulgaris</name>
    <dbReference type="NCBI Taxonomy" id="3906"/>
    <lineage>
        <taxon>Eukaryota</taxon>
        <taxon>Viridiplantae</taxon>
        <taxon>Streptophyta</taxon>
        <taxon>Embryophyta</taxon>
        <taxon>Tracheophyta</taxon>
        <taxon>Spermatophyta</taxon>
        <taxon>Magnoliopsida</taxon>
        <taxon>eudicotyledons</taxon>
        <taxon>Gunneridae</taxon>
        <taxon>Pentapetalae</taxon>
        <taxon>rosids</taxon>
        <taxon>fabids</taxon>
        <taxon>Fabales</taxon>
        <taxon>Fabaceae</taxon>
        <taxon>Papilionoideae</taxon>
        <taxon>50 kb inversion clade</taxon>
        <taxon>NPAAA clade</taxon>
        <taxon>Hologalegina</taxon>
        <taxon>IRL clade</taxon>
        <taxon>Fabeae</taxon>
        <taxon>Vicia</taxon>
    </lineage>
</organism>
<dbReference type="InterPro" id="IPR032675">
    <property type="entry name" value="LRR_dom_sf"/>
</dbReference>
<evidence type="ECO:0000313" key="3">
    <source>
        <dbReference type="EMBL" id="CAI8595334.1"/>
    </source>
</evidence>
<evidence type="ECO:0000313" key="4">
    <source>
        <dbReference type="Proteomes" id="UP001157006"/>
    </source>
</evidence>
<dbReference type="InterPro" id="IPR050905">
    <property type="entry name" value="Plant_NBS-LRR"/>
</dbReference>
<protein>
    <recommendedName>
        <fullName evidence="2">Disease resistance protein At4g27190-like leucine-rich repeats domain-containing protein</fullName>
    </recommendedName>
</protein>
<dbReference type="InterPro" id="IPR057135">
    <property type="entry name" value="At4g27190-like_LRR"/>
</dbReference>
<dbReference type="EMBL" id="OX451735">
    <property type="protein sequence ID" value="CAI8595334.1"/>
    <property type="molecule type" value="Genomic_DNA"/>
</dbReference>
<evidence type="ECO:0000259" key="2">
    <source>
        <dbReference type="Pfam" id="PF23247"/>
    </source>
</evidence>
<dbReference type="Pfam" id="PF23247">
    <property type="entry name" value="LRR_RPS2"/>
    <property type="match status" value="1"/>
</dbReference>
<name>A0AAV0ZAW1_VICFA</name>
<dbReference type="PANTHER" id="PTHR33463:SF203">
    <property type="entry name" value="AAA+ ATPASE DOMAIN-CONTAINING PROTEIN"/>
    <property type="match status" value="1"/>
</dbReference>
<feature type="domain" description="Disease resistance protein At4g27190-like leucine-rich repeats" evidence="2">
    <location>
        <begin position="106"/>
        <end position="197"/>
    </location>
</feature>
<dbReference type="AlphaFoldDB" id="A0AAV0ZAW1"/>
<dbReference type="Proteomes" id="UP001157006">
    <property type="component" value="Chromosome 1S"/>
</dbReference>
<accession>A0AAV0ZAW1</accession>
<dbReference type="PANTHER" id="PTHR33463">
    <property type="entry name" value="NB-ARC DOMAIN-CONTAINING PROTEIN-RELATED"/>
    <property type="match status" value="1"/>
</dbReference>